<dbReference type="Pfam" id="PF00692">
    <property type="entry name" value="dUTPase"/>
    <property type="match status" value="1"/>
</dbReference>
<dbReference type="PANTHER" id="PTHR11241:SF0">
    <property type="entry name" value="DEOXYURIDINE 5'-TRIPHOSPHATE NUCLEOTIDOHYDROLASE"/>
    <property type="match status" value="1"/>
</dbReference>
<dbReference type="InterPro" id="IPR029054">
    <property type="entry name" value="dUTPase-like"/>
</dbReference>
<feature type="domain" description="dUTPase-like" evidence="5">
    <location>
        <begin position="50"/>
        <end position="97"/>
    </location>
</feature>
<evidence type="ECO:0000256" key="2">
    <source>
        <dbReference type="ARBA" id="ARBA00006581"/>
    </source>
</evidence>
<feature type="non-terminal residue" evidence="6">
    <location>
        <position position="1"/>
    </location>
</feature>
<sequence>LPCSPALKLSSQSSLKFPVLKRPNSSSPANGLRLQQSVAFDPALRTQYHPTKGSTQSVGYDQYSAYGYTVPPVEKGLIKTNIQIVLPSGCYGRVAPHLDGIVDEVYGGNVGVIVCPEIEEFQILNNAEGGSGGFDSTGNN</sequence>
<evidence type="ECO:0000313" key="7">
    <source>
        <dbReference type="Proteomes" id="UP000326062"/>
    </source>
</evidence>
<dbReference type="GO" id="GO:0000287">
    <property type="term" value="F:magnesium ion binding"/>
    <property type="evidence" value="ECO:0007669"/>
    <property type="project" value="InterPro"/>
</dbReference>
<evidence type="ECO:0000259" key="5">
    <source>
        <dbReference type="Pfam" id="PF00692"/>
    </source>
</evidence>
<dbReference type="SUPFAM" id="SSF51283">
    <property type="entry name" value="dUTPase-like"/>
    <property type="match status" value="1"/>
</dbReference>
<dbReference type="AlphaFoldDB" id="A0A5N3X5H3"/>
<dbReference type="EMBL" id="VCEB01000018">
    <property type="protein sequence ID" value="KAB0368353.1"/>
    <property type="molecule type" value="Genomic_DNA"/>
</dbReference>
<dbReference type="GO" id="GO:0004170">
    <property type="term" value="F:dUTP diphosphatase activity"/>
    <property type="evidence" value="ECO:0007669"/>
    <property type="project" value="UniProtKB-EC"/>
</dbReference>
<dbReference type="PANTHER" id="PTHR11241">
    <property type="entry name" value="DEOXYURIDINE 5'-TRIPHOSPHATE NUCLEOTIDOHYDROLASE"/>
    <property type="match status" value="1"/>
</dbReference>
<comment type="pathway">
    <text evidence="1">Pyrimidine metabolism; dUMP biosynthesis; dUMP from dCTP (dUTP route): step 2/2.</text>
</comment>
<dbReference type="GO" id="GO:0046081">
    <property type="term" value="P:dUTP catabolic process"/>
    <property type="evidence" value="ECO:0007669"/>
    <property type="project" value="InterPro"/>
</dbReference>
<gene>
    <name evidence="6" type="ORF">FD755_020119</name>
</gene>
<dbReference type="Gene3D" id="2.70.40.10">
    <property type="match status" value="1"/>
</dbReference>
<dbReference type="GO" id="GO:0006226">
    <property type="term" value="P:dUMP biosynthetic process"/>
    <property type="evidence" value="ECO:0007669"/>
    <property type="project" value="InterPro"/>
</dbReference>
<organism evidence="6 7">
    <name type="scientific">Muntiacus reevesi</name>
    <name type="common">Reeves' muntjac</name>
    <name type="synonym">Cervus reevesi</name>
    <dbReference type="NCBI Taxonomy" id="9886"/>
    <lineage>
        <taxon>Eukaryota</taxon>
        <taxon>Metazoa</taxon>
        <taxon>Chordata</taxon>
        <taxon>Craniata</taxon>
        <taxon>Vertebrata</taxon>
        <taxon>Euteleostomi</taxon>
        <taxon>Mammalia</taxon>
        <taxon>Eutheria</taxon>
        <taxon>Laurasiatheria</taxon>
        <taxon>Artiodactyla</taxon>
        <taxon>Ruminantia</taxon>
        <taxon>Pecora</taxon>
        <taxon>Cervidae</taxon>
        <taxon>Muntiacinae</taxon>
        <taxon>Muntiacus</taxon>
    </lineage>
</organism>
<keyword evidence="4" id="KW-0546">Nucleotide metabolism</keyword>
<dbReference type="Proteomes" id="UP000326062">
    <property type="component" value="Chromosome 16"/>
</dbReference>
<comment type="caution">
    <text evidence="6">The sequence shown here is derived from an EMBL/GenBank/DDBJ whole genome shotgun (WGS) entry which is preliminary data.</text>
</comment>
<protein>
    <recommendedName>
        <fullName evidence="3">dUTP diphosphatase</fullName>
        <ecNumber evidence="3">3.6.1.23</ecNumber>
    </recommendedName>
</protein>
<evidence type="ECO:0000256" key="3">
    <source>
        <dbReference type="ARBA" id="ARBA00012379"/>
    </source>
</evidence>
<dbReference type="InterPro" id="IPR008181">
    <property type="entry name" value="dUTPase"/>
</dbReference>
<name>A0A5N3X5H3_MUNRE</name>
<keyword evidence="7" id="KW-1185">Reference proteome</keyword>
<comment type="similarity">
    <text evidence="2">Belongs to the dUTPase family.</text>
</comment>
<accession>A0A5N3X5H3</accession>
<dbReference type="EC" id="3.6.1.23" evidence="3"/>
<dbReference type="InterPro" id="IPR036157">
    <property type="entry name" value="dUTPase-like_sf"/>
</dbReference>
<reference evidence="6 7" key="1">
    <citation type="submission" date="2019-06" db="EMBL/GenBank/DDBJ databases">
        <title>Discovery of a novel chromosome fission-fusion reversal in muntjac.</title>
        <authorList>
            <person name="Mudd A.B."/>
            <person name="Bredeson J.V."/>
            <person name="Baum R."/>
            <person name="Hockemeyer D."/>
            <person name="Rokhsar D.S."/>
        </authorList>
    </citation>
    <scope>NUCLEOTIDE SEQUENCE [LARGE SCALE GENOMIC DNA]</scope>
    <source>
        <strain evidence="6">UCam_UCB_Mr</strain>
        <tissue evidence="6">Fibroblast cell line</tissue>
    </source>
</reference>
<evidence type="ECO:0000256" key="4">
    <source>
        <dbReference type="ARBA" id="ARBA00023080"/>
    </source>
</evidence>
<evidence type="ECO:0000313" key="6">
    <source>
        <dbReference type="EMBL" id="KAB0368353.1"/>
    </source>
</evidence>
<proteinExistence type="inferred from homology"/>
<evidence type="ECO:0000256" key="1">
    <source>
        <dbReference type="ARBA" id="ARBA00005142"/>
    </source>
</evidence>